<keyword evidence="1" id="KW-0812">Transmembrane</keyword>
<evidence type="ECO:0000256" key="1">
    <source>
        <dbReference type="SAM" id="Phobius"/>
    </source>
</evidence>
<feature type="transmembrane region" description="Helical" evidence="1">
    <location>
        <begin position="12"/>
        <end position="31"/>
    </location>
</feature>
<proteinExistence type="predicted"/>
<comment type="caution">
    <text evidence="2">The sequence shown here is derived from an EMBL/GenBank/DDBJ whole genome shotgun (WGS) entry which is preliminary data.</text>
</comment>
<accession>A0A7X8TH74</accession>
<dbReference type="Proteomes" id="UP000523139">
    <property type="component" value="Unassembled WGS sequence"/>
</dbReference>
<sequence length="64" mass="7112">MSSSSPAGLTDRLLGIVLKLLVVAIALVLIVELLSSIWWALLIGLILTAAVITGIWWWKLRRTW</sequence>
<keyword evidence="3" id="KW-1185">Reference proteome</keyword>
<dbReference type="EMBL" id="JABAHY010000001">
    <property type="protein sequence ID" value="NLS08631.1"/>
    <property type="molecule type" value="Genomic_DNA"/>
</dbReference>
<feature type="transmembrane region" description="Helical" evidence="1">
    <location>
        <begin position="37"/>
        <end position="58"/>
    </location>
</feature>
<organism evidence="2 3">
    <name type="scientific">Nesterenkonia sedimenti</name>
    <dbReference type="NCBI Taxonomy" id="1463632"/>
    <lineage>
        <taxon>Bacteria</taxon>
        <taxon>Bacillati</taxon>
        <taxon>Actinomycetota</taxon>
        <taxon>Actinomycetes</taxon>
        <taxon>Micrococcales</taxon>
        <taxon>Micrococcaceae</taxon>
        <taxon>Nesterenkonia</taxon>
    </lineage>
</organism>
<name>A0A7X8TH74_9MICC</name>
<keyword evidence="1" id="KW-1133">Transmembrane helix</keyword>
<evidence type="ECO:0000313" key="3">
    <source>
        <dbReference type="Proteomes" id="UP000523139"/>
    </source>
</evidence>
<dbReference type="RefSeq" id="WP_168886124.1">
    <property type="nucleotide sequence ID" value="NZ_JABAHY010000001.1"/>
</dbReference>
<gene>
    <name evidence="2" type="ORF">HGQ17_01145</name>
</gene>
<reference evidence="2 3" key="1">
    <citation type="submission" date="2020-04" db="EMBL/GenBank/DDBJ databases">
        <title>Nesterenkonia sp. nov., isolated from marine sediment.</title>
        <authorList>
            <person name="Zhang G."/>
        </authorList>
    </citation>
    <scope>NUCLEOTIDE SEQUENCE [LARGE SCALE GENOMIC DNA]</scope>
    <source>
        <strain evidence="2 3">MY13</strain>
    </source>
</reference>
<evidence type="ECO:0000313" key="2">
    <source>
        <dbReference type="EMBL" id="NLS08631.1"/>
    </source>
</evidence>
<dbReference type="AlphaFoldDB" id="A0A7X8TH74"/>
<protein>
    <submittedName>
        <fullName evidence="2">Uncharacterized protein</fullName>
    </submittedName>
</protein>
<keyword evidence="1" id="KW-0472">Membrane</keyword>